<dbReference type="Proteomes" id="UP000197157">
    <property type="component" value="Chromosome"/>
</dbReference>
<evidence type="ECO:0000313" key="2">
    <source>
        <dbReference type="Proteomes" id="UP000197157"/>
    </source>
</evidence>
<evidence type="ECO:0000313" key="1">
    <source>
        <dbReference type="EMBL" id="ASG16882.1"/>
    </source>
</evidence>
<reference evidence="1 2" key="1">
    <citation type="submission" date="2017-06" db="EMBL/GenBank/DDBJ databases">
        <title>Salmonella reference genomes for public health.</title>
        <authorList>
            <person name="Robertson J."/>
            <person name="Yoshida C."/>
            <person name="Gurnik S."/>
            <person name="Nash J."/>
        </authorList>
    </citation>
    <scope>NUCLEOTIDE SEQUENCE [LARGE SCALE GENOMIC DNA]</scope>
    <source>
        <strain evidence="1 2">S-1643</strain>
    </source>
</reference>
<accession>A0A2C9P080</accession>
<gene>
    <name evidence="1" type="ORF">LFZ25_13455</name>
</gene>
<name>A0A2C9P080_SALET</name>
<organism evidence="1 2">
    <name type="scientific">Salmonella enterica subsp. enterica serovar Macclesfield str. S-1643</name>
    <dbReference type="NCBI Taxonomy" id="1242107"/>
    <lineage>
        <taxon>Bacteria</taxon>
        <taxon>Pseudomonadati</taxon>
        <taxon>Pseudomonadota</taxon>
        <taxon>Gammaproteobacteria</taxon>
        <taxon>Enterobacterales</taxon>
        <taxon>Enterobacteriaceae</taxon>
        <taxon>Salmonella</taxon>
    </lineage>
</organism>
<dbReference type="AlphaFoldDB" id="A0A2C9P080"/>
<dbReference type="EMBL" id="CP022117">
    <property type="protein sequence ID" value="ASG16882.1"/>
    <property type="molecule type" value="Genomic_DNA"/>
</dbReference>
<protein>
    <submittedName>
        <fullName evidence="1">Uncharacterized protein</fullName>
    </submittedName>
</protein>
<proteinExistence type="predicted"/>
<sequence>MEKKGNFVNLIFLSYQAVSYIKFQKNVAMTMMTAVEEARGQLYHRKLKNLTIDKVMQEMSCRCYMHAYL</sequence>